<keyword evidence="1" id="KW-1133">Transmembrane helix</keyword>
<evidence type="ECO:0000313" key="4">
    <source>
        <dbReference type="EMBL" id="PHH97925.1"/>
    </source>
</evidence>
<protein>
    <submittedName>
        <fullName evidence="3">Uncharacterized protein</fullName>
    </submittedName>
</protein>
<reference evidence="3 5" key="1">
    <citation type="submission" date="2017-05" db="EMBL/GenBank/DDBJ databases">
        <title>Genome sequencing of Fusobacterium nucleatum subsp. polymorphum KCOM 1001 (=ChDC F119).</title>
        <authorList>
            <person name="Kook J.-K."/>
            <person name="Park S.-N."/>
            <person name="Lim Y.K."/>
            <person name="Roh H."/>
        </authorList>
    </citation>
    <scope>NUCLEOTIDE SEQUENCE [LARGE SCALE GENOMIC DNA]</scope>
    <source>
        <strain evidence="3 5">KCOM 1001</strain>
    </source>
</reference>
<dbReference type="Proteomes" id="UP000197470">
    <property type="component" value="Unassembled WGS sequence"/>
</dbReference>
<evidence type="ECO:0000313" key="3">
    <source>
        <dbReference type="EMBL" id="OWP25459.1"/>
    </source>
</evidence>
<feature type="transmembrane region" description="Helical" evidence="1">
    <location>
        <begin position="12"/>
        <end position="36"/>
    </location>
</feature>
<dbReference type="Proteomes" id="UP000197638">
    <property type="component" value="Chromosome"/>
</dbReference>
<dbReference type="Proteomes" id="UP000225199">
    <property type="component" value="Unassembled WGS sequence"/>
</dbReference>
<dbReference type="EMBL" id="CP022123">
    <property type="protein sequence ID" value="ASG29494.1"/>
    <property type="molecule type" value="Genomic_DNA"/>
</dbReference>
<sequence>MNNFSEWLIYNLKYFFTLIITVNISISDFFLIYYILFSFCFINFLQIKFCKKLYNEVKIEIILLPKLTYLIPGIYRIYMYILGIFILIILKIKYKKNIKEVFFFFLIYYETLLVNTVVVLIELIYYLFNQELFIDTINENFELYKNMPLEFYF</sequence>
<name>A0A246EFN8_FUSNP</name>
<evidence type="ECO:0000313" key="6">
    <source>
        <dbReference type="Proteomes" id="UP000197638"/>
    </source>
</evidence>
<reference evidence="4 7" key="2">
    <citation type="submission" date="2017-06" db="EMBL/GenBank/DDBJ databases">
        <title>Draft genome sequence of Fusobacterium nucleatum subsp. polymorphum KCOM 1002 (=ChDC F175).</title>
        <authorList>
            <person name="Kook J.-K."/>
            <person name="Park S.-N."/>
            <person name="Lim Y.K."/>
            <person name="Roh H."/>
        </authorList>
    </citation>
    <scope>NUCLEOTIDE SEQUENCE [LARGE SCALE GENOMIC DNA]</scope>
    <source>
        <strain evidence="4">KCOM 1002</strain>
        <strain evidence="7">KCOM 1002 (ChDC F175)</strain>
    </source>
</reference>
<evidence type="ECO:0000313" key="5">
    <source>
        <dbReference type="Proteomes" id="UP000197470"/>
    </source>
</evidence>
<dbReference type="EMBL" id="NIRJ01000001">
    <property type="protein sequence ID" value="PHH97925.1"/>
    <property type="molecule type" value="Genomic_DNA"/>
</dbReference>
<feature type="transmembrane region" description="Helical" evidence="1">
    <location>
        <begin position="73"/>
        <end position="90"/>
    </location>
</feature>
<evidence type="ECO:0000313" key="2">
    <source>
        <dbReference type="EMBL" id="ASG29494.1"/>
    </source>
</evidence>
<reference evidence="2 6" key="3">
    <citation type="submission" date="2017-06" db="EMBL/GenBank/DDBJ databases">
        <title>Genome sequencing of Fusobacterium nucleatum subsp. polymorphum KCOM 1275 (=ChDC F310).</title>
        <authorList>
            <person name="Kook J.-K."/>
            <person name="Park S.-N."/>
            <person name="Lim Y.K."/>
            <person name="Roh H."/>
        </authorList>
    </citation>
    <scope>NUCLEOTIDE SEQUENCE [LARGE SCALE GENOMIC DNA]</scope>
    <source>
        <strain evidence="2 6">KCOM 1275</strain>
    </source>
</reference>
<dbReference type="EMBL" id="NHRT01000001">
    <property type="protein sequence ID" value="OWP25459.1"/>
    <property type="molecule type" value="Genomic_DNA"/>
</dbReference>
<proteinExistence type="predicted"/>
<keyword evidence="1" id="KW-0812">Transmembrane</keyword>
<dbReference type="AlphaFoldDB" id="A0A246EFN8"/>
<evidence type="ECO:0000256" key="1">
    <source>
        <dbReference type="SAM" id="Phobius"/>
    </source>
</evidence>
<keyword evidence="1" id="KW-0472">Membrane</keyword>
<accession>A0A246EFN8</accession>
<organism evidence="3 5">
    <name type="scientific">Fusobacterium nucleatum subsp. polymorphum</name>
    <name type="common">Fusobacterium polymorphum</name>
    <dbReference type="NCBI Taxonomy" id="76857"/>
    <lineage>
        <taxon>Bacteria</taxon>
        <taxon>Fusobacteriati</taxon>
        <taxon>Fusobacteriota</taxon>
        <taxon>Fusobacteriia</taxon>
        <taxon>Fusobacteriales</taxon>
        <taxon>Fusobacteriaceae</taxon>
        <taxon>Fusobacterium</taxon>
    </lineage>
</organism>
<gene>
    <name evidence="3" type="ORF">CA839_05735</name>
    <name evidence="4" type="ORF">CA840_11910</name>
    <name evidence="2" type="ORF">CBG61_11840</name>
</gene>
<feature type="transmembrane region" description="Helical" evidence="1">
    <location>
        <begin position="102"/>
        <end position="128"/>
    </location>
</feature>
<evidence type="ECO:0000313" key="7">
    <source>
        <dbReference type="Proteomes" id="UP000225199"/>
    </source>
</evidence>